<dbReference type="PROSITE" id="PS51898">
    <property type="entry name" value="TYR_RECOMBINASE"/>
    <property type="match status" value="1"/>
</dbReference>
<feature type="domain" description="Tyr recombinase" evidence="4">
    <location>
        <begin position="221"/>
        <end position="395"/>
    </location>
</feature>
<dbReference type="PANTHER" id="PTHR30349">
    <property type="entry name" value="PHAGE INTEGRASE-RELATED"/>
    <property type="match status" value="1"/>
</dbReference>
<keyword evidence="2" id="KW-0238">DNA-binding</keyword>
<dbReference type="GO" id="GO:0003677">
    <property type="term" value="F:DNA binding"/>
    <property type="evidence" value="ECO:0007669"/>
    <property type="project" value="UniProtKB-KW"/>
</dbReference>
<sequence length="413" mass="47316">MKQEKMKVLLYLKKSGLAKSGKAPIMGRITLGRNVAQFSCKLSCNPDLWNPRESRMDGKSHETVEINGRLENLLLSVQSVYQSLLSKGCPFDATDVKELFQGSVQTRCMLIERLDMLIKEKESHIGVDIKKESLSSYHSTRSRLQEFIQKRYRVSDLAFSQLTESFIYEFRQYYLVVCGFQESSFFAVASHLKTVCKLAYREGIADTLMFDKAHIERGDKKVPKALDREALDKLKTLRFEDLEEDMATARDIFLFACYTGAAYCDLMELSKTHLVRDDEGSLWLKFNRQKTGVLCRIKLLPEAIRLMEKLHSDERETLLPYMKYKNYQTCLKALRLRAGISFPFTTHTARHTFGTMSLSAGIPIESIAKMMGHASISSAQIYAQVTDKKISEDMDRLIVKQSAKRKRTAERGL</sequence>
<dbReference type="InterPro" id="IPR025269">
    <property type="entry name" value="SAM-like_dom"/>
</dbReference>
<dbReference type="EMBL" id="AP014925">
    <property type="protein sequence ID" value="BAR95457.1"/>
    <property type="molecule type" value="Genomic_DNA"/>
</dbReference>
<dbReference type="SUPFAM" id="SSF56349">
    <property type="entry name" value="DNA breaking-rejoining enzymes"/>
    <property type="match status" value="1"/>
</dbReference>
<gene>
    <name evidence="5" type="ORF">PI172_0729</name>
</gene>
<organism evidence="5 6">
    <name type="scientific">Prevotella intermedia</name>
    <dbReference type="NCBI Taxonomy" id="28131"/>
    <lineage>
        <taxon>Bacteria</taxon>
        <taxon>Pseudomonadati</taxon>
        <taxon>Bacteroidota</taxon>
        <taxon>Bacteroidia</taxon>
        <taxon>Bacteroidales</taxon>
        <taxon>Prevotellaceae</taxon>
        <taxon>Prevotella</taxon>
    </lineage>
</organism>
<proteinExistence type="inferred from homology"/>
<evidence type="ECO:0000313" key="5">
    <source>
        <dbReference type="EMBL" id="BAR95457.1"/>
    </source>
</evidence>
<dbReference type="Pfam" id="PF13102">
    <property type="entry name" value="Phage_int_SAM_5"/>
    <property type="match status" value="1"/>
</dbReference>
<dbReference type="InterPro" id="IPR013762">
    <property type="entry name" value="Integrase-like_cat_sf"/>
</dbReference>
<dbReference type="CDD" id="cd01185">
    <property type="entry name" value="INTN1_C_like"/>
    <property type="match status" value="1"/>
</dbReference>
<reference evidence="5 6" key="1">
    <citation type="submission" date="2015-07" db="EMBL/GenBank/DDBJ databases">
        <title>Complete genome sequence of Prevotella intermedia strain 17-2.</title>
        <authorList>
            <person name="Nambu T."/>
        </authorList>
    </citation>
    <scope>NUCLEOTIDE SEQUENCE [LARGE SCALE GENOMIC DNA]</scope>
    <source>
        <strain evidence="5 6">17-2</strain>
    </source>
</reference>
<dbReference type="Proteomes" id="UP000067008">
    <property type="component" value="Chromosome 2"/>
</dbReference>
<dbReference type="Pfam" id="PF17293">
    <property type="entry name" value="Arm-DNA-bind_5"/>
    <property type="match status" value="1"/>
</dbReference>
<evidence type="ECO:0000256" key="1">
    <source>
        <dbReference type="ARBA" id="ARBA00008857"/>
    </source>
</evidence>
<dbReference type="InterPro" id="IPR010998">
    <property type="entry name" value="Integrase_recombinase_N"/>
</dbReference>
<dbReference type="PANTHER" id="PTHR30349:SF64">
    <property type="entry name" value="PROPHAGE INTEGRASE INTD-RELATED"/>
    <property type="match status" value="1"/>
</dbReference>
<evidence type="ECO:0000259" key="4">
    <source>
        <dbReference type="PROSITE" id="PS51898"/>
    </source>
</evidence>
<dbReference type="InterPro" id="IPR011010">
    <property type="entry name" value="DNA_brk_join_enz"/>
</dbReference>
<dbReference type="AlphaFoldDB" id="A0AAD1BFT2"/>
<evidence type="ECO:0000256" key="2">
    <source>
        <dbReference type="ARBA" id="ARBA00023125"/>
    </source>
</evidence>
<comment type="similarity">
    <text evidence="1">Belongs to the 'phage' integrase family.</text>
</comment>
<dbReference type="InterPro" id="IPR002104">
    <property type="entry name" value="Integrase_catalytic"/>
</dbReference>
<dbReference type="InterPro" id="IPR035386">
    <property type="entry name" value="Arm-DNA-bind_5"/>
</dbReference>
<keyword evidence="3" id="KW-0233">DNA recombination</keyword>
<dbReference type="Pfam" id="PF00589">
    <property type="entry name" value="Phage_integrase"/>
    <property type="match status" value="1"/>
</dbReference>
<name>A0AAD1BFT2_PREIN</name>
<dbReference type="Gene3D" id="1.10.443.10">
    <property type="entry name" value="Intergrase catalytic core"/>
    <property type="match status" value="1"/>
</dbReference>
<dbReference type="InterPro" id="IPR050090">
    <property type="entry name" value="Tyrosine_recombinase_XerCD"/>
</dbReference>
<dbReference type="GO" id="GO:0006310">
    <property type="term" value="P:DNA recombination"/>
    <property type="evidence" value="ECO:0007669"/>
    <property type="project" value="UniProtKB-KW"/>
</dbReference>
<evidence type="ECO:0000256" key="3">
    <source>
        <dbReference type="ARBA" id="ARBA00023172"/>
    </source>
</evidence>
<dbReference type="RefSeq" id="WP_014710435.1">
    <property type="nucleotide sequence ID" value="NZ_AP014925.1"/>
</dbReference>
<dbReference type="OMA" id="CKLAYRE"/>
<evidence type="ECO:0000313" key="6">
    <source>
        <dbReference type="Proteomes" id="UP000067008"/>
    </source>
</evidence>
<dbReference type="Gene3D" id="1.10.150.130">
    <property type="match status" value="1"/>
</dbReference>
<dbReference type="GO" id="GO:0015074">
    <property type="term" value="P:DNA integration"/>
    <property type="evidence" value="ECO:0007669"/>
    <property type="project" value="InterPro"/>
</dbReference>
<accession>A0AAD1BFT2</accession>
<protein>
    <submittedName>
        <fullName evidence="5">Mobile element protein</fullName>
    </submittedName>
</protein>